<evidence type="ECO:0000256" key="9">
    <source>
        <dbReference type="ARBA" id="ARBA00023136"/>
    </source>
</evidence>
<gene>
    <name evidence="13" type="primary">ATP6</name>
</gene>
<protein>
    <recommendedName>
        <fullName evidence="11">ATP synthase subunit a</fullName>
    </recommendedName>
</protein>
<sequence>MMNLFTLFDPCTGSFSLNWLSSLSLFLFFPYSYWFYQGKLSVLFFRFISFFFNEICSLSNYFNSIIFYLSIFFYVLVINLIGLIPYVFTSSSHLVFSLGLSLSFWLSLMIFGWLNKSNFMFIHLVPMGTPYVLMPFMVLIETISNFIRPLSLAVRLSANMIAGHLLMSLLGQSTCWIFFFFFFFFVYLMIFLFELAVSFIQSYVFMTLGVLYSSEV</sequence>
<evidence type="ECO:0000256" key="6">
    <source>
        <dbReference type="ARBA" id="ARBA00022781"/>
    </source>
</evidence>
<evidence type="ECO:0000256" key="1">
    <source>
        <dbReference type="ARBA" id="ARBA00004141"/>
    </source>
</evidence>
<feature type="transmembrane region" description="Helical" evidence="12">
    <location>
        <begin position="120"/>
        <end position="140"/>
    </location>
</feature>
<dbReference type="PROSITE" id="PS00449">
    <property type="entry name" value="ATPASE_A"/>
    <property type="match status" value="1"/>
</dbReference>
<dbReference type="EMBL" id="MZ333280">
    <property type="protein sequence ID" value="WXH77313.1"/>
    <property type="molecule type" value="Genomic_DNA"/>
</dbReference>
<comment type="similarity">
    <text evidence="2">Belongs to the ATPase A chain family.</text>
</comment>
<comment type="subcellular location">
    <subcellularLocation>
        <location evidence="1">Membrane</location>
        <topology evidence="1">Multi-pass membrane protein</topology>
    </subcellularLocation>
    <subcellularLocation>
        <location evidence="11">Mitochondrion inner membrane</location>
        <topology evidence="11">Multi-pass membrane protein</topology>
    </subcellularLocation>
</comment>
<evidence type="ECO:0000256" key="5">
    <source>
        <dbReference type="ARBA" id="ARBA00022692"/>
    </source>
</evidence>
<accession>A0AAU6PC36</accession>
<keyword evidence="6" id="KW-0375">Hydrogen ion transport</keyword>
<dbReference type="GO" id="GO:0005743">
    <property type="term" value="C:mitochondrial inner membrane"/>
    <property type="evidence" value="ECO:0007669"/>
    <property type="project" value="UniProtKB-SubCell"/>
</dbReference>
<evidence type="ECO:0000256" key="12">
    <source>
        <dbReference type="SAM" id="Phobius"/>
    </source>
</evidence>
<dbReference type="InterPro" id="IPR035908">
    <property type="entry name" value="F0_ATP_A_sf"/>
</dbReference>
<dbReference type="GO" id="GO:0046933">
    <property type="term" value="F:proton-transporting ATP synthase activity, rotational mechanism"/>
    <property type="evidence" value="ECO:0007669"/>
    <property type="project" value="TreeGrafter"/>
</dbReference>
<keyword evidence="7 12" id="KW-1133">Transmembrane helix</keyword>
<dbReference type="InterPro" id="IPR045083">
    <property type="entry name" value="ATP_synth_F0_asu_bact/mt"/>
</dbReference>
<evidence type="ECO:0000256" key="7">
    <source>
        <dbReference type="ARBA" id="ARBA00022989"/>
    </source>
</evidence>
<dbReference type="Gene3D" id="1.20.120.220">
    <property type="entry name" value="ATP synthase, F0 complex, subunit A"/>
    <property type="match status" value="1"/>
</dbReference>
<evidence type="ECO:0000256" key="4">
    <source>
        <dbReference type="ARBA" id="ARBA00022547"/>
    </source>
</evidence>
<dbReference type="PRINTS" id="PR00123">
    <property type="entry name" value="ATPASEA"/>
</dbReference>
<keyword evidence="13" id="KW-0496">Mitochondrion</keyword>
<keyword evidence="9 12" id="KW-0472">Membrane</keyword>
<keyword evidence="3" id="KW-0813">Transport</keyword>
<dbReference type="GO" id="GO:0045259">
    <property type="term" value="C:proton-transporting ATP synthase complex"/>
    <property type="evidence" value="ECO:0007669"/>
    <property type="project" value="UniProtKB-KW"/>
</dbReference>
<feature type="transmembrane region" description="Helical" evidence="12">
    <location>
        <begin position="68"/>
        <end position="88"/>
    </location>
</feature>
<geneLocation type="mitochondrion" evidence="13"/>
<evidence type="ECO:0000256" key="3">
    <source>
        <dbReference type="ARBA" id="ARBA00022448"/>
    </source>
</evidence>
<dbReference type="PANTHER" id="PTHR11410:SF0">
    <property type="entry name" value="ATP SYNTHASE SUBUNIT A"/>
    <property type="match status" value="1"/>
</dbReference>
<dbReference type="Pfam" id="PF00119">
    <property type="entry name" value="ATP-synt_A"/>
    <property type="match status" value="1"/>
</dbReference>
<feature type="transmembrane region" description="Helical" evidence="12">
    <location>
        <begin position="15"/>
        <end position="36"/>
    </location>
</feature>
<name>A0AAU6PC36_9HEMI</name>
<organism evidence="13">
    <name type="scientific">Ledropsis sp</name>
    <dbReference type="NCBI Taxonomy" id="3133679"/>
    <lineage>
        <taxon>Eukaryota</taxon>
        <taxon>Metazoa</taxon>
        <taxon>Ecdysozoa</taxon>
        <taxon>Arthropoda</taxon>
        <taxon>Hexapoda</taxon>
        <taxon>Insecta</taxon>
        <taxon>Pterygota</taxon>
        <taxon>Neoptera</taxon>
        <taxon>Paraneoptera</taxon>
        <taxon>Hemiptera</taxon>
        <taxon>Auchenorrhyncha</taxon>
        <taxon>Membracoidea</taxon>
        <taxon>Cicadellidae</taxon>
        <taxon>Ledrinae</taxon>
        <taxon>Ledropsis</taxon>
    </lineage>
</organism>
<evidence type="ECO:0000313" key="13">
    <source>
        <dbReference type="EMBL" id="WXH77313.1"/>
    </source>
</evidence>
<keyword evidence="5 12" id="KW-0812">Transmembrane</keyword>
<proteinExistence type="inferred from homology"/>
<dbReference type="CDD" id="cd00310">
    <property type="entry name" value="ATP-synt_Fo_a_6"/>
    <property type="match status" value="1"/>
</dbReference>
<keyword evidence="10" id="KW-0066">ATP synthesis</keyword>
<dbReference type="PANTHER" id="PTHR11410">
    <property type="entry name" value="ATP SYNTHASE SUBUNIT A"/>
    <property type="match status" value="1"/>
</dbReference>
<evidence type="ECO:0000256" key="10">
    <source>
        <dbReference type="ARBA" id="ARBA00023310"/>
    </source>
</evidence>
<reference evidence="13" key="2">
    <citation type="submission" date="2024-06" db="EMBL/GenBank/DDBJ databases">
        <title>Expending Complete Mitogenomes of Ledrinae and Compositional heterogeneity effect on the phylogenetic inferences of paraphyletic family: Cicadellidae (Hemiptera: Cicadomorpha).</title>
        <authorList>
            <person name="Huang W."/>
            <person name="Yu T."/>
            <person name="Zhang Y."/>
        </authorList>
    </citation>
    <scope>NUCLEOTIDE SEQUENCE</scope>
</reference>
<keyword evidence="4" id="KW-0138">CF(0)</keyword>
<evidence type="ECO:0000256" key="11">
    <source>
        <dbReference type="RuleBase" id="RU004450"/>
    </source>
</evidence>
<dbReference type="InterPro" id="IPR023011">
    <property type="entry name" value="ATP_synth_F0_asu_AS"/>
</dbReference>
<dbReference type="InterPro" id="IPR000568">
    <property type="entry name" value="ATP_synth_F0_asu"/>
</dbReference>
<dbReference type="SUPFAM" id="SSF81336">
    <property type="entry name" value="F1F0 ATP synthase subunit A"/>
    <property type="match status" value="1"/>
</dbReference>
<feature type="transmembrane region" description="Helical" evidence="12">
    <location>
        <begin position="95"/>
        <end position="114"/>
    </location>
</feature>
<reference evidence="13" key="1">
    <citation type="submission" date="2021-06" db="EMBL/GenBank/DDBJ databases">
        <authorList>
            <consortium name="Expending Complete Mitogenomes of Ledrinae and Compositional heterogeneity effect on the phylogenetic inferences of paraphyletic family: Cicadellidae (Hemiptera: Cicadomorpha)"/>
            <person name="Huang W."/>
            <person name="Yu T."/>
            <person name="Zhang Y."/>
        </authorList>
    </citation>
    <scope>NUCLEOTIDE SEQUENCE</scope>
</reference>
<evidence type="ECO:0000256" key="8">
    <source>
        <dbReference type="ARBA" id="ARBA00023065"/>
    </source>
</evidence>
<evidence type="ECO:0000256" key="2">
    <source>
        <dbReference type="ARBA" id="ARBA00006810"/>
    </source>
</evidence>
<dbReference type="AlphaFoldDB" id="A0AAU6PC36"/>
<keyword evidence="8" id="KW-0406">Ion transport</keyword>
<dbReference type="NCBIfam" id="TIGR01131">
    <property type="entry name" value="ATP_synt_6_or_A"/>
    <property type="match status" value="1"/>
</dbReference>